<feature type="compositionally biased region" description="Pro residues" evidence="1">
    <location>
        <begin position="144"/>
        <end position="155"/>
    </location>
</feature>
<accession>A0A512JKK5</accession>
<evidence type="ECO:0000313" key="4">
    <source>
        <dbReference type="Proteomes" id="UP000321750"/>
    </source>
</evidence>
<protein>
    <submittedName>
        <fullName evidence="3">Uncharacterized protein</fullName>
    </submittedName>
</protein>
<keyword evidence="2" id="KW-0732">Signal</keyword>
<evidence type="ECO:0000256" key="2">
    <source>
        <dbReference type="SAM" id="SignalP"/>
    </source>
</evidence>
<name>A0A512JKK5_9HYPH</name>
<sequence>MRPILPSAIAVALATALTGGALAQGRPKAPPPPPPQGAPPTLGLFPCRSEKEICFVGAVKDGKLVLLFTNDPKGEEAVGKPVGATTGEGGAALDLSANEGKVVMLTGSYDAKAGVAKAEVVDVASPLVAFAIKANAGAGADDGPPAPPPAAGKKR</sequence>
<reference evidence="3 4" key="1">
    <citation type="submission" date="2019-07" db="EMBL/GenBank/DDBJ databases">
        <title>Whole genome shotgun sequence of Methylobacterium gnaphalii NBRC 107716.</title>
        <authorList>
            <person name="Hosoyama A."/>
            <person name="Uohara A."/>
            <person name="Ohji S."/>
            <person name="Ichikawa N."/>
        </authorList>
    </citation>
    <scope>NUCLEOTIDE SEQUENCE [LARGE SCALE GENOMIC DNA]</scope>
    <source>
        <strain evidence="3 4">NBRC 107716</strain>
    </source>
</reference>
<gene>
    <name evidence="3" type="ORF">MGN01_22570</name>
</gene>
<dbReference type="EMBL" id="BJZV01000011">
    <property type="protein sequence ID" value="GEP10412.1"/>
    <property type="molecule type" value="Genomic_DNA"/>
</dbReference>
<feature type="region of interest" description="Disordered" evidence="1">
    <location>
        <begin position="136"/>
        <end position="155"/>
    </location>
</feature>
<dbReference type="OrthoDB" id="7999951at2"/>
<comment type="caution">
    <text evidence="3">The sequence shown here is derived from an EMBL/GenBank/DDBJ whole genome shotgun (WGS) entry which is preliminary data.</text>
</comment>
<feature type="chain" id="PRO_5022178251" evidence="2">
    <location>
        <begin position="24"/>
        <end position="155"/>
    </location>
</feature>
<dbReference type="AlphaFoldDB" id="A0A512JKK5"/>
<evidence type="ECO:0000256" key="1">
    <source>
        <dbReference type="SAM" id="MobiDB-lite"/>
    </source>
</evidence>
<evidence type="ECO:0000313" key="3">
    <source>
        <dbReference type="EMBL" id="GEP10412.1"/>
    </source>
</evidence>
<proteinExistence type="predicted"/>
<dbReference type="RefSeq" id="WP_147046685.1">
    <property type="nucleotide sequence ID" value="NZ_BJZV01000011.1"/>
</dbReference>
<dbReference type="Proteomes" id="UP000321750">
    <property type="component" value="Unassembled WGS sequence"/>
</dbReference>
<keyword evidence="4" id="KW-1185">Reference proteome</keyword>
<organism evidence="3 4">
    <name type="scientific">Methylobacterium gnaphalii</name>
    <dbReference type="NCBI Taxonomy" id="1010610"/>
    <lineage>
        <taxon>Bacteria</taxon>
        <taxon>Pseudomonadati</taxon>
        <taxon>Pseudomonadota</taxon>
        <taxon>Alphaproteobacteria</taxon>
        <taxon>Hyphomicrobiales</taxon>
        <taxon>Methylobacteriaceae</taxon>
        <taxon>Methylobacterium</taxon>
    </lineage>
</organism>
<feature type="signal peptide" evidence="2">
    <location>
        <begin position="1"/>
        <end position="23"/>
    </location>
</feature>